<name>A0A6J6HNI4_9ZZZZ</name>
<evidence type="ECO:0000256" key="2">
    <source>
        <dbReference type="ARBA" id="ARBA00022670"/>
    </source>
</evidence>
<dbReference type="GO" id="GO:0008233">
    <property type="term" value="F:peptidase activity"/>
    <property type="evidence" value="ECO:0007669"/>
    <property type="project" value="UniProtKB-KW"/>
</dbReference>
<keyword evidence="3" id="KW-0227">DNA damage</keyword>
<keyword evidence="5" id="KW-0190">Covalent protein-DNA linkage</keyword>
<dbReference type="GO" id="GO:0003697">
    <property type="term" value="F:single-stranded DNA binding"/>
    <property type="evidence" value="ECO:0007669"/>
    <property type="project" value="InterPro"/>
</dbReference>
<protein>
    <submittedName>
        <fullName evidence="8">Unannotated protein</fullName>
    </submittedName>
</protein>
<evidence type="ECO:0000256" key="5">
    <source>
        <dbReference type="ARBA" id="ARBA00023124"/>
    </source>
</evidence>
<keyword evidence="6" id="KW-0238">DNA-binding</keyword>
<comment type="similarity">
    <text evidence="1">Belongs to the SOS response-associated peptidase family.</text>
</comment>
<dbReference type="GO" id="GO:0006508">
    <property type="term" value="P:proteolysis"/>
    <property type="evidence" value="ECO:0007669"/>
    <property type="project" value="UniProtKB-KW"/>
</dbReference>
<dbReference type="Pfam" id="PF02586">
    <property type="entry name" value="SRAP"/>
    <property type="match status" value="1"/>
</dbReference>
<dbReference type="GO" id="GO:0106300">
    <property type="term" value="P:protein-DNA covalent cross-linking repair"/>
    <property type="evidence" value="ECO:0007669"/>
    <property type="project" value="InterPro"/>
</dbReference>
<proteinExistence type="inferred from homology"/>
<sequence>MQKLGHYREMGRAINPLFHRHQFRFYCSLRKPTSAGILAVMCGRFALVKSAGELIEEFEITINTVPNSLPQDWNIAPTREIYMIRSANGANGARELATLSWGLIAPWSKDRSEAIRSQSQAINARSESVHEKPTFRSAFKSRRCLIPASGYYEWATELGKYESKQPFYIHSSELNKRGENKTLVFAGIYDRWIDPSGEMFESAAIITRPAVDFLATIHNRMPTFLPEDRWEAWLDPKLNSVEEIRALMELEEPARGLAAYPVSTRVNATRNNGADLITEIDVSEPNTLF</sequence>
<dbReference type="EMBL" id="CAEZUQ010000141">
    <property type="protein sequence ID" value="CAB4614670.1"/>
    <property type="molecule type" value="Genomic_DNA"/>
</dbReference>
<evidence type="ECO:0000256" key="6">
    <source>
        <dbReference type="ARBA" id="ARBA00023125"/>
    </source>
</evidence>
<dbReference type="InterPro" id="IPR003738">
    <property type="entry name" value="SRAP"/>
</dbReference>
<dbReference type="GO" id="GO:0016829">
    <property type="term" value="F:lyase activity"/>
    <property type="evidence" value="ECO:0007669"/>
    <property type="project" value="UniProtKB-KW"/>
</dbReference>
<evidence type="ECO:0000256" key="7">
    <source>
        <dbReference type="ARBA" id="ARBA00023239"/>
    </source>
</evidence>
<dbReference type="InterPro" id="IPR036590">
    <property type="entry name" value="SRAP-like"/>
</dbReference>
<dbReference type="SUPFAM" id="SSF143081">
    <property type="entry name" value="BB1717-like"/>
    <property type="match status" value="1"/>
</dbReference>
<keyword evidence="4" id="KW-0378">Hydrolase</keyword>
<reference evidence="8" key="1">
    <citation type="submission" date="2020-05" db="EMBL/GenBank/DDBJ databases">
        <authorList>
            <person name="Chiriac C."/>
            <person name="Salcher M."/>
            <person name="Ghai R."/>
            <person name="Kavagutti S V."/>
        </authorList>
    </citation>
    <scope>NUCLEOTIDE SEQUENCE</scope>
</reference>
<dbReference type="Gene3D" id="3.90.1680.10">
    <property type="entry name" value="SOS response associated peptidase-like"/>
    <property type="match status" value="1"/>
</dbReference>
<organism evidence="8">
    <name type="scientific">freshwater metagenome</name>
    <dbReference type="NCBI Taxonomy" id="449393"/>
    <lineage>
        <taxon>unclassified sequences</taxon>
        <taxon>metagenomes</taxon>
        <taxon>ecological metagenomes</taxon>
    </lineage>
</organism>
<keyword evidence="2" id="KW-0645">Protease</keyword>
<evidence type="ECO:0000256" key="4">
    <source>
        <dbReference type="ARBA" id="ARBA00022801"/>
    </source>
</evidence>
<accession>A0A6J6HNI4</accession>
<keyword evidence="7" id="KW-0456">Lyase</keyword>
<evidence type="ECO:0000313" key="8">
    <source>
        <dbReference type="EMBL" id="CAB4614670.1"/>
    </source>
</evidence>
<dbReference type="PANTHER" id="PTHR13604:SF0">
    <property type="entry name" value="ABASIC SITE PROCESSING PROTEIN HMCES"/>
    <property type="match status" value="1"/>
</dbReference>
<dbReference type="AlphaFoldDB" id="A0A6J6HNI4"/>
<dbReference type="PANTHER" id="PTHR13604">
    <property type="entry name" value="DC12-RELATED"/>
    <property type="match status" value="1"/>
</dbReference>
<evidence type="ECO:0000256" key="3">
    <source>
        <dbReference type="ARBA" id="ARBA00022763"/>
    </source>
</evidence>
<evidence type="ECO:0000256" key="1">
    <source>
        <dbReference type="ARBA" id="ARBA00008136"/>
    </source>
</evidence>
<gene>
    <name evidence="8" type="ORF">UFOPK1842_00975</name>
</gene>